<feature type="chain" id="PRO_5025526985" description="Secreted protein" evidence="1">
    <location>
        <begin position="20"/>
        <end position="86"/>
    </location>
</feature>
<organism evidence="2 3">
    <name type="scientific">Scophthalmus maximus</name>
    <name type="common">Turbot</name>
    <name type="synonym">Psetta maxima</name>
    <dbReference type="NCBI Taxonomy" id="52904"/>
    <lineage>
        <taxon>Eukaryota</taxon>
        <taxon>Metazoa</taxon>
        <taxon>Chordata</taxon>
        <taxon>Craniata</taxon>
        <taxon>Vertebrata</taxon>
        <taxon>Euteleostomi</taxon>
        <taxon>Actinopterygii</taxon>
        <taxon>Neopterygii</taxon>
        <taxon>Teleostei</taxon>
        <taxon>Neoteleostei</taxon>
        <taxon>Acanthomorphata</taxon>
        <taxon>Carangaria</taxon>
        <taxon>Pleuronectiformes</taxon>
        <taxon>Pleuronectoidei</taxon>
        <taxon>Scophthalmidae</taxon>
        <taxon>Scophthalmus</taxon>
    </lineage>
</organism>
<reference evidence="2 3" key="1">
    <citation type="submission" date="2019-06" db="EMBL/GenBank/DDBJ databases">
        <title>Draft genomes of female and male turbot (Scophthalmus maximus).</title>
        <authorList>
            <person name="Xu H."/>
            <person name="Xu X.-W."/>
            <person name="Shao C."/>
            <person name="Chen S."/>
        </authorList>
    </citation>
    <scope>NUCLEOTIDE SEQUENCE [LARGE SCALE GENOMIC DNA]</scope>
    <source>
        <strain evidence="2">Ysfricsl-2016a</strain>
        <tissue evidence="2">Blood</tissue>
    </source>
</reference>
<protein>
    <recommendedName>
        <fullName evidence="4">Secreted protein</fullName>
    </recommendedName>
</protein>
<gene>
    <name evidence="2" type="ORF">F2P81_005596</name>
</gene>
<accession>A0A6A4TFR6</accession>
<dbReference type="Proteomes" id="UP000438429">
    <property type="component" value="Unassembled WGS sequence"/>
</dbReference>
<proteinExistence type="predicted"/>
<evidence type="ECO:0000313" key="2">
    <source>
        <dbReference type="EMBL" id="KAF0042064.1"/>
    </source>
</evidence>
<evidence type="ECO:0008006" key="4">
    <source>
        <dbReference type="Google" id="ProtNLM"/>
    </source>
</evidence>
<comment type="caution">
    <text evidence="2">The sequence shown here is derived from an EMBL/GenBank/DDBJ whole genome shotgun (WGS) entry which is preliminary data.</text>
</comment>
<sequence length="86" mass="10327">MWKKLLAVQVSLIDHLACATRQTGQHSTQQKYRNTQNTINIKVMYLKVEDREREREREKTDNRVAEYLSFTNGYLDFSTLSPWRFE</sequence>
<evidence type="ECO:0000256" key="1">
    <source>
        <dbReference type="SAM" id="SignalP"/>
    </source>
</evidence>
<evidence type="ECO:0000313" key="3">
    <source>
        <dbReference type="Proteomes" id="UP000438429"/>
    </source>
</evidence>
<keyword evidence="1" id="KW-0732">Signal</keyword>
<dbReference type="EMBL" id="VEVO01000005">
    <property type="protein sequence ID" value="KAF0042064.1"/>
    <property type="molecule type" value="Genomic_DNA"/>
</dbReference>
<dbReference type="AlphaFoldDB" id="A0A6A4TFR6"/>
<feature type="signal peptide" evidence="1">
    <location>
        <begin position="1"/>
        <end position="19"/>
    </location>
</feature>
<name>A0A6A4TFR6_SCOMX</name>